<dbReference type="InterPro" id="IPR001810">
    <property type="entry name" value="F-box_dom"/>
</dbReference>
<dbReference type="PANTHER" id="PTHR34098">
    <property type="entry name" value="F-BOX ONLY PROTEIN 47"/>
    <property type="match status" value="1"/>
</dbReference>
<dbReference type="EMBL" id="JAIZAY010000019">
    <property type="protein sequence ID" value="KAJ8023791.1"/>
    <property type="molecule type" value="Genomic_DNA"/>
</dbReference>
<dbReference type="InterPro" id="IPR038946">
    <property type="entry name" value="FBXO47"/>
</dbReference>
<dbReference type="InterPro" id="IPR036047">
    <property type="entry name" value="F-box-like_dom_sf"/>
</dbReference>
<keyword evidence="3" id="KW-1185">Reference proteome</keyword>
<dbReference type="PANTHER" id="PTHR34098:SF1">
    <property type="entry name" value="F-BOX ONLY PROTEIN 47"/>
    <property type="match status" value="1"/>
</dbReference>
<feature type="domain" description="F-box" evidence="1">
    <location>
        <begin position="34"/>
        <end position="84"/>
    </location>
</feature>
<evidence type="ECO:0000313" key="3">
    <source>
        <dbReference type="Proteomes" id="UP001152320"/>
    </source>
</evidence>
<sequence>MKVTRNPLKTKHPQQDSCGCSHPHKRCRFQAPVVGYLHMLPNELIFKIFHLTSAEDLSRVSITSVTLSQLVRSYISCNNGLRHFLTKYILLLKDRNKDDKDIRLWDLFKRLGLLLKRSTFLLPTRERLMMMGRFVTKVYAILQLEVLQNLQCFGHLYGKFTRGWSEKECRLAFLTVMEYFKIKPKLVAVLSSSPGTFPKAEYETRCLLRHVFLTGYTQVYDLQTYLDLILKPYPLVHQAKILYLLYGPADSKRGVIGWYQMSEALLDARRSMHHFSGMAIALKSLYSHPAWTEGSVNSVLKELSDCPQEWTTLNMAKLLILCGEDICFNFLVSIALNGKMREVANIFVTLSMIIKEEDLQMKWLLNLVYKVCRALKNTHDVHSLLNAIPELYKDLTVELQEVPDAENYLNFADLAESQAELLRELLHHSYKMNRLSL</sequence>
<dbReference type="Pfam" id="PF24467">
    <property type="entry name" value="ARM_FBXO47"/>
    <property type="match status" value="1"/>
</dbReference>
<gene>
    <name evidence="2" type="ORF">HOLleu_36332</name>
</gene>
<proteinExistence type="predicted"/>
<name>A0A9Q0YR76_HOLLE</name>
<dbReference type="InterPro" id="IPR056622">
    <property type="entry name" value="ARM_FBXO47"/>
</dbReference>
<reference evidence="2" key="1">
    <citation type="submission" date="2021-10" db="EMBL/GenBank/DDBJ databases">
        <title>Tropical sea cucumber genome reveals ecological adaptation and Cuvierian tubules defense mechanism.</title>
        <authorList>
            <person name="Chen T."/>
        </authorList>
    </citation>
    <scope>NUCLEOTIDE SEQUENCE</scope>
    <source>
        <strain evidence="2">Nanhai2018</strain>
        <tissue evidence="2">Muscle</tissue>
    </source>
</reference>
<dbReference type="OrthoDB" id="9858120at2759"/>
<evidence type="ECO:0000259" key="1">
    <source>
        <dbReference type="PROSITE" id="PS50181"/>
    </source>
</evidence>
<organism evidence="2 3">
    <name type="scientific">Holothuria leucospilota</name>
    <name type="common">Black long sea cucumber</name>
    <name type="synonym">Mertensiothuria leucospilota</name>
    <dbReference type="NCBI Taxonomy" id="206669"/>
    <lineage>
        <taxon>Eukaryota</taxon>
        <taxon>Metazoa</taxon>
        <taxon>Echinodermata</taxon>
        <taxon>Eleutherozoa</taxon>
        <taxon>Echinozoa</taxon>
        <taxon>Holothuroidea</taxon>
        <taxon>Aspidochirotacea</taxon>
        <taxon>Aspidochirotida</taxon>
        <taxon>Holothuriidae</taxon>
        <taxon>Holothuria</taxon>
    </lineage>
</organism>
<accession>A0A9Q0YR76</accession>
<dbReference type="AlphaFoldDB" id="A0A9Q0YR76"/>
<evidence type="ECO:0000313" key="2">
    <source>
        <dbReference type="EMBL" id="KAJ8023791.1"/>
    </source>
</evidence>
<comment type="caution">
    <text evidence="2">The sequence shown here is derived from an EMBL/GenBank/DDBJ whole genome shotgun (WGS) entry which is preliminary data.</text>
</comment>
<protein>
    <submittedName>
        <fullName evidence="2">F-box only protein 47</fullName>
    </submittedName>
</protein>
<dbReference type="PROSITE" id="PS50181">
    <property type="entry name" value="FBOX"/>
    <property type="match status" value="1"/>
</dbReference>
<dbReference type="SUPFAM" id="SSF81383">
    <property type="entry name" value="F-box domain"/>
    <property type="match status" value="1"/>
</dbReference>
<dbReference type="Proteomes" id="UP001152320">
    <property type="component" value="Chromosome 19"/>
</dbReference>